<sequence>MKTLKSKIAALVSFCFMMLMIQSASAQNMAQSLKDKTPEQRAQMQTNMMKAKLKLDSTQMLKVQGINLKYAQKLDPVIKGDGGKLSKFRQLKSIQKDKEKELKAVFTASQFKEYQQLQAEMKEKLKDYRSNN</sequence>
<protein>
    <recommendedName>
        <fullName evidence="4">DUF4890 domain-containing protein</fullName>
    </recommendedName>
</protein>
<gene>
    <name evidence="2" type="ORF">SNE25_22235</name>
</gene>
<dbReference type="EMBL" id="CP139558">
    <property type="protein sequence ID" value="WPU92042.1"/>
    <property type="molecule type" value="Genomic_DNA"/>
</dbReference>
<evidence type="ECO:0000313" key="2">
    <source>
        <dbReference type="EMBL" id="WPU92042.1"/>
    </source>
</evidence>
<feature type="chain" id="PRO_5046134647" description="DUF4890 domain-containing protein" evidence="1">
    <location>
        <begin position="27"/>
        <end position="132"/>
    </location>
</feature>
<dbReference type="Proteomes" id="UP001324380">
    <property type="component" value="Chromosome"/>
</dbReference>
<proteinExistence type="predicted"/>
<keyword evidence="1" id="KW-0732">Signal</keyword>
<organism evidence="2 3">
    <name type="scientific">Mucilaginibacter sabulilitoris</name>
    <dbReference type="NCBI Taxonomy" id="1173583"/>
    <lineage>
        <taxon>Bacteria</taxon>
        <taxon>Pseudomonadati</taxon>
        <taxon>Bacteroidota</taxon>
        <taxon>Sphingobacteriia</taxon>
        <taxon>Sphingobacteriales</taxon>
        <taxon>Sphingobacteriaceae</taxon>
        <taxon>Mucilaginibacter</taxon>
    </lineage>
</organism>
<dbReference type="RefSeq" id="WP_321561208.1">
    <property type="nucleotide sequence ID" value="NZ_CP139558.1"/>
</dbReference>
<reference evidence="2 3" key="1">
    <citation type="submission" date="2023-11" db="EMBL/GenBank/DDBJ databases">
        <title>Analysis of the Genomes of Mucilaginibacter gossypii cycad 4 and M. sabulilitoris SNA2: microbes with the potential for plant growth promotion.</title>
        <authorList>
            <person name="Hirsch A.M."/>
            <person name="Humm E."/>
            <person name="Rubbi M."/>
            <person name="Del Vecchio G."/>
            <person name="Ha S.M."/>
            <person name="Pellegrini M."/>
            <person name="Gunsalus R.P."/>
        </authorList>
    </citation>
    <scope>NUCLEOTIDE SEQUENCE [LARGE SCALE GENOMIC DNA]</scope>
    <source>
        <strain evidence="2 3">SNA2</strain>
    </source>
</reference>
<evidence type="ECO:0008006" key="4">
    <source>
        <dbReference type="Google" id="ProtNLM"/>
    </source>
</evidence>
<evidence type="ECO:0000256" key="1">
    <source>
        <dbReference type="SAM" id="SignalP"/>
    </source>
</evidence>
<keyword evidence="3" id="KW-1185">Reference proteome</keyword>
<feature type="signal peptide" evidence="1">
    <location>
        <begin position="1"/>
        <end position="26"/>
    </location>
</feature>
<name>A0ABZ0TFU1_9SPHI</name>
<evidence type="ECO:0000313" key="3">
    <source>
        <dbReference type="Proteomes" id="UP001324380"/>
    </source>
</evidence>
<accession>A0ABZ0TFU1</accession>